<reference evidence="3" key="1">
    <citation type="submission" date="2022-11" db="UniProtKB">
        <authorList>
            <consortium name="WormBaseParasite"/>
        </authorList>
    </citation>
    <scope>IDENTIFICATION</scope>
</reference>
<organism evidence="2 3">
    <name type="scientific">Romanomermis culicivorax</name>
    <name type="common">Nematode worm</name>
    <dbReference type="NCBI Taxonomy" id="13658"/>
    <lineage>
        <taxon>Eukaryota</taxon>
        <taxon>Metazoa</taxon>
        <taxon>Ecdysozoa</taxon>
        <taxon>Nematoda</taxon>
        <taxon>Enoplea</taxon>
        <taxon>Dorylaimia</taxon>
        <taxon>Mermithida</taxon>
        <taxon>Mermithoidea</taxon>
        <taxon>Mermithidae</taxon>
        <taxon>Romanomermis</taxon>
    </lineage>
</organism>
<name>A0A915JG06_ROMCU</name>
<dbReference type="WBParaSite" id="nRc.2.0.1.t24787-RA">
    <property type="protein sequence ID" value="nRc.2.0.1.t24787-RA"/>
    <property type="gene ID" value="nRc.2.0.1.g24787"/>
</dbReference>
<accession>A0A915JG06</accession>
<dbReference type="AlphaFoldDB" id="A0A915JG06"/>
<sequence length="216" mass="24007">MAIYGISAGGKGPNPRLPSKKQSKGVMITQGIILSTNCKRQLRSMNCFSASNRPPSKKKLTCGISKLNDVLDAGLGIIFDNSSSLQGDEGNSSRPILANERAFFCYVRSLKTAITPIVFFLMKNVIDFTFDIGDAIFLRFYSQSGVGAAPPQSSKEKGKKLKLHATNTTSKNFPYEELESTLHCRKKPIFFSFFGIIRGMTKIFLEKKLHYTNKLF</sequence>
<protein>
    <submittedName>
        <fullName evidence="3">Uncharacterized protein</fullName>
    </submittedName>
</protein>
<proteinExistence type="predicted"/>
<dbReference type="Proteomes" id="UP000887565">
    <property type="component" value="Unplaced"/>
</dbReference>
<feature type="region of interest" description="Disordered" evidence="1">
    <location>
        <begin position="1"/>
        <end position="23"/>
    </location>
</feature>
<evidence type="ECO:0000313" key="3">
    <source>
        <dbReference type="WBParaSite" id="nRc.2.0.1.t24787-RA"/>
    </source>
</evidence>
<keyword evidence="2" id="KW-1185">Reference proteome</keyword>
<evidence type="ECO:0000313" key="2">
    <source>
        <dbReference type="Proteomes" id="UP000887565"/>
    </source>
</evidence>
<evidence type="ECO:0000256" key="1">
    <source>
        <dbReference type="SAM" id="MobiDB-lite"/>
    </source>
</evidence>